<dbReference type="InterPro" id="IPR003439">
    <property type="entry name" value="ABC_transporter-like_ATP-bd"/>
</dbReference>
<dbReference type="AlphaFoldDB" id="A0A379W1P2"/>
<dbReference type="PANTHER" id="PTHR43038:SF4">
    <property type="entry name" value="RIBOSOME-ASSOCIATED ATPASE"/>
    <property type="match status" value="1"/>
</dbReference>
<sequence>MVIPPYHAEQEEIAIEAKDLTMRFGKFVAVDHVNFRIPRGEIFGFLGSNGCGKSTTMKMLTGLLPASEGQAWLFGQPVDPNDIDTRRRVGYMSQAFSLYNELTVRQNLELMPACFIFRPAEIPARVAQMIERFMLTEVEDTLPASLPLGIRQRLSLAVAVIHRPEMLILDEPTSGVDPVARDMFWQLMVDLSRQDKVTIFISTHL</sequence>
<evidence type="ECO:0000256" key="1">
    <source>
        <dbReference type="ARBA" id="ARBA00022741"/>
    </source>
</evidence>
<reference evidence="4 5" key="1">
    <citation type="submission" date="2018-06" db="EMBL/GenBank/DDBJ databases">
        <authorList>
            <consortium name="Pathogen Informatics"/>
            <person name="Doyle S."/>
        </authorList>
    </citation>
    <scope>NUCLEOTIDE SEQUENCE [LARGE SCALE GENOMIC DNA]</scope>
    <source>
        <strain evidence="4 5">NCTC8258</strain>
    </source>
</reference>
<evidence type="ECO:0000313" key="4">
    <source>
        <dbReference type="EMBL" id="SUH12873.1"/>
    </source>
</evidence>
<dbReference type="InterPro" id="IPR027417">
    <property type="entry name" value="P-loop_NTPase"/>
</dbReference>
<evidence type="ECO:0000259" key="3">
    <source>
        <dbReference type="PROSITE" id="PS50893"/>
    </source>
</evidence>
<dbReference type="CDD" id="cd03230">
    <property type="entry name" value="ABC_DR_subfamily_A"/>
    <property type="match status" value="1"/>
</dbReference>
<proteinExistence type="predicted"/>
<dbReference type="PANTHER" id="PTHR43038">
    <property type="entry name" value="ATP-BINDING CASSETTE, SUB-FAMILY H, MEMBER 1"/>
    <property type="match status" value="1"/>
</dbReference>
<evidence type="ECO:0000256" key="2">
    <source>
        <dbReference type="ARBA" id="ARBA00022840"/>
    </source>
</evidence>
<dbReference type="Gene3D" id="3.40.50.300">
    <property type="entry name" value="P-loop containing nucleotide triphosphate hydrolases"/>
    <property type="match status" value="1"/>
</dbReference>
<dbReference type="InterPro" id="IPR003593">
    <property type="entry name" value="AAA+_ATPase"/>
</dbReference>
<name>A0A379W1P2_SALET</name>
<dbReference type="SUPFAM" id="SSF52540">
    <property type="entry name" value="P-loop containing nucleoside triphosphate hydrolases"/>
    <property type="match status" value="1"/>
</dbReference>
<dbReference type="PROSITE" id="PS50893">
    <property type="entry name" value="ABC_TRANSPORTER_2"/>
    <property type="match status" value="1"/>
</dbReference>
<feature type="domain" description="ABC transporter" evidence="3">
    <location>
        <begin position="15"/>
        <end position="205"/>
    </location>
</feature>
<dbReference type="EMBL" id="UGXS01000004">
    <property type="protein sequence ID" value="SUH12873.1"/>
    <property type="molecule type" value="Genomic_DNA"/>
</dbReference>
<dbReference type="GO" id="GO:0016887">
    <property type="term" value="F:ATP hydrolysis activity"/>
    <property type="evidence" value="ECO:0007669"/>
    <property type="project" value="InterPro"/>
</dbReference>
<dbReference type="GO" id="GO:0005524">
    <property type="term" value="F:ATP binding"/>
    <property type="evidence" value="ECO:0007669"/>
    <property type="project" value="UniProtKB-KW"/>
</dbReference>
<protein>
    <submittedName>
        <fullName evidence="4">ABC transporter ATP-binding protein</fullName>
    </submittedName>
</protein>
<dbReference type="SMART" id="SM00382">
    <property type="entry name" value="AAA"/>
    <property type="match status" value="1"/>
</dbReference>
<dbReference type="Proteomes" id="UP000255509">
    <property type="component" value="Unassembled WGS sequence"/>
</dbReference>
<accession>A0A379W1P2</accession>
<gene>
    <name evidence="4" type="primary">ybhF_2</name>
    <name evidence="4" type="ORF">NCTC8258_00492</name>
</gene>
<keyword evidence="2 4" id="KW-0067">ATP-binding</keyword>
<evidence type="ECO:0000313" key="5">
    <source>
        <dbReference type="Proteomes" id="UP000255509"/>
    </source>
</evidence>
<organism evidence="4 5">
    <name type="scientific">Salmonella enterica I</name>
    <dbReference type="NCBI Taxonomy" id="59201"/>
    <lineage>
        <taxon>Bacteria</taxon>
        <taxon>Pseudomonadati</taxon>
        <taxon>Pseudomonadota</taxon>
        <taxon>Gammaproteobacteria</taxon>
        <taxon>Enterobacterales</taxon>
        <taxon>Enterobacteriaceae</taxon>
        <taxon>Salmonella</taxon>
    </lineage>
</organism>
<keyword evidence="1" id="KW-0547">Nucleotide-binding</keyword>
<dbReference type="Pfam" id="PF00005">
    <property type="entry name" value="ABC_tran"/>
    <property type="match status" value="1"/>
</dbReference>